<reference evidence="4 5" key="1">
    <citation type="submission" date="2016-11" db="EMBL/GenBank/DDBJ databases">
        <title>The macronuclear genome of Stentor coeruleus: a giant cell with tiny introns.</title>
        <authorList>
            <person name="Slabodnick M."/>
            <person name="Ruby J.G."/>
            <person name="Reiff S.B."/>
            <person name="Swart E.C."/>
            <person name="Gosai S."/>
            <person name="Prabakaran S."/>
            <person name="Witkowska E."/>
            <person name="Larue G.E."/>
            <person name="Fisher S."/>
            <person name="Freeman R.M."/>
            <person name="Gunawardena J."/>
            <person name="Chu W."/>
            <person name="Stover N.A."/>
            <person name="Gregory B.D."/>
            <person name="Nowacki M."/>
            <person name="Derisi J."/>
            <person name="Roy S.W."/>
            <person name="Marshall W.F."/>
            <person name="Sood P."/>
        </authorList>
    </citation>
    <scope>NUCLEOTIDE SEQUENCE [LARGE SCALE GENOMIC DNA]</scope>
    <source>
        <strain evidence="4">WM001</strain>
    </source>
</reference>
<gene>
    <name evidence="4" type="ORF">SteCoe_203</name>
</gene>
<proteinExistence type="predicted"/>
<dbReference type="EMBL" id="MPUH01000002">
    <property type="protein sequence ID" value="OMJ96240.1"/>
    <property type="molecule type" value="Genomic_DNA"/>
</dbReference>
<dbReference type="SMART" id="SM00446">
    <property type="entry name" value="LRRcap"/>
    <property type="match status" value="4"/>
</dbReference>
<protein>
    <recommendedName>
        <fullName evidence="3">U2A'/phosphoprotein 32 family A C-terminal domain-containing protein</fullName>
    </recommendedName>
</protein>
<organism evidence="4 5">
    <name type="scientific">Stentor coeruleus</name>
    <dbReference type="NCBI Taxonomy" id="5963"/>
    <lineage>
        <taxon>Eukaryota</taxon>
        <taxon>Sar</taxon>
        <taxon>Alveolata</taxon>
        <taxon>Ciliophora</taxon>
        <taxon>Postciliodesmatophora</taxon>
        <taxon>Heterotrichea</taxon>
        <taxon>Heterotrichida</taxon>
        <taxon>Stentoridae</taxon>
        <taxon>Stentor</taxon>
    </lineage>
</organism>
<dbReference type="OrthoDB" id="1517790at2759"/>
<evidence type="ECO:0000259" key="3">
    <source>
        <dbReference type="SMART" id="SM00446"/>
    </source>
</evidence>
<evidence type="ECO:0000256" key="2">
    <source>
        <dbReference type="ARBA" id="ARBA00022737"/>
    </source>
</evidence>
<keyword evidence="1" id="KW-0433">Leucine-rich repeat</keyword>
<dbReference type="PANTHER" id="PTHR46652:SF3">
    <property type="entry name" value="LEUCINE-RICH REPEAT-CONTAINING PROTEIN 9"/>
    <property type="match status" value="1"/>
</dbReference>
<keyword evidence="5" id="KW-1185">Reference proteome</keyword>
<dbReference type="InterPro" id="IPR001611">
    <property type="entry name" value="Leu-rich_rpt"/>
</dbReference>
<dbReference type="Gene3D" id="3.90.228.10">
    <property type="match status" value="1"/>
</dbReference>
<dbReference type="SUPFAM" id="SSF52058">
    <property type="entry name" value="L domain-like"/>
    <property type="match status" value="2"/>
</dbReference>
<dbReference type="Proteomes" id="UP000187209">
    <property type="component" value="Unassembled WGS sequence"/>
</dbReference>
<evidence type="ECO:0000256" key="1">
    <source>
        <dbReference type="ARBA" id="ARBA00022614"/>
    </source>
</evidence>
<dbReference type="Gene3D" id="3.80.10.10">
    <property type="entry name" value="Ribonuclease Inhibitor"/>
    <property type="match status" value="7"/>
</dbReference>
<feature type="domain" description="U2A'/phosphoprotein 32 family A C-terminal" evidence="3">
    <location>
        <begin position="206"/>
        <end position="224"/>
    </location>
</feature>
<dbReference type="InterPro" id="IPR003603">
    <property type="entry name" value="U2A'_phosphoprotein32A_C"/>
</dbReference>
<sequence length="1362" mass="155617">MKSQISEEELILNMNRWAGLTTEEVLDKSTTKIEVSLEILETMAWISTFENLRSLALVCCEISEIIPLKHIKNLEEIWLNQNSIKKLEGFEQCYNLKRIFISDNKIERIEGLDTCEQLEVLWLNENSIDCMQGLSKLVNLKQLHLARNKISRIGNYLANLRKLEDLNLSGNMIGSFKEILNLNTLSSLRMLCFNDPNYSENPVCNLCNYQTYMLYHIPQLTQLDTFTISEEAKNYAEATFMKKKMYYNMRIKTIKRTASNIKQAVTTMVQRYEKQVFDYLKPIEEDFLMSEREIEERENPMGKIGDVYKYGENLEDINPLDKENQVTLLDAIEKKKTVLSDYMFREYKHLKTLEHTKHALKSKIETSCKENISRLITELETGGNIRFEEGKNTDNWYTSCADLVLSRYIGKDLCPLKVTRVTRIHNRYLRNRFEDRLENLIDTSDPNYKKNLEYLFYSGDINEDLSKVIEDGFRTPEEYSEIGLPGCIPLVNSVQTAEIARLRNVDTSINKIFLPSGHLLICKVFIGDNSGKIITYTGDLSVNEIWTQLPFKPSDGRWAEMRQKDDDSKQKVWFICDNSLVLPEYLVEFEYTDFEATDLSFSEVENGEIERAELSALSLSLTAFTNICSIRRTVQYTEISPSIPLRSKIQELNDSCIEKISRCKDFSKIICLNLSLNSITSIKRLRMVYNIQKLNLSFNNIENLEDLKAFPCLTHLYLSHNRISNLQCFAEIGTLSIVDLSHNQVNSVIEVTHLKWNKAMESLTLIGNPLASHSRYRQLLILLLPNLIELDKGKIQNNEKEGYCQCHPGISIEMAKSYAIISDSSGLLSAGEFYMPNNSLHKIRNDWMSTVEVLQLNYQKLASLNGIEILPNLRKASFIGNVITEITAVNRCKNLEELSLEDNLLTKIQNLDTLVLLKKLDLGRNFIKKIEGLKNLECLTQLSLEDNLIQSLLGVEALGSIMELYIGNNKLDNLKEIALLKDLSKLIILDISGNTLTKEPDFRLHIIFHLKKLKVLDGLGIEQTEQAFAKETFGGRLTKDLLESKLGGMSPSEIKILDLSNTKLRSFDNMFNGDTFPLVQDLNLSGNYLQTLKCFGPMPRLIKLQLSRNRIDTLYAGDGKGLEALPSLETLDLTFNSIQTIAGLASCSLGSLKILILAHNQIYKIEGLDSFIGLKELDLSSNSIKQIDYTSFPTPLALRFLRLDDNRIRSLVNLNKLIKLQCLQIVSNRIQDFVEIERLRELPNLMELLLSNNPIVRKVPYRLNVIKRLPQLMFLDAQEITNEERERVELAQESKPPPLVHLVPQQTQKVPVKLTSVNFDAVFTKAIDGPSKRPSSGTALQGVIGVTALTSHLKGKNLKPRK</sequence>
<feature type="domain" description="U2A'/phosphoprotein 32 family A C-terminal" evidence="3">
    <location>
        <begin position="1258"/>
        <end position="1276"/>
    </location>
</feature>
<dbReference type="InterPro" id="IPR032675">
    <property type="entry name" value="LRR_dom_sf"/>
</dbReference>
<comment type="caution">
    <text evidence="4">The sequence shown here is derived from an EMBL/GenBank/DDBJ whole genome shotgun (WGS) entry which is preliminary data.</text>
</comment>
<accession>A0A1R2D4U4</accession>
<dbReference type="SMART" id="SM00369">
    <property type="entry name" value="LRR_TYP"/>
    <property type="match status" value="12"/>
</dbReference>
<feature type="domain" description="U2A'/phosphoprotein 32 family A C-terminal" evidence="3">
    <location>
        <begin position="999"/>
        <end position="1017"/>
    </location>
</feature>
<evidence type="ECO:0000313" key="5">
    <source>
        <dbReference type="Proteomes" id="UP000187209"/>
    </source>
</evidence>
<dbReference type="PANTHER" id="PTHR46652">
    <property type="entry name" value="LEUCINE-RICH REPEAT AND IQ DOMAIN-CONTAINING PROTEIN 1-RELATED"/>
    <property type="match status" value="1"/>
</dbReference>
<dbReference type="InterPro" id="IPR003591">
    <property type="entry name" value="Leu-rich_rpt_typical-subtyp"/>
</dbReference>
<name>A0A1R2D4U4_9CILI</name>
<dbReference type="PROSITE" id="PS51450">
    <property type="entry name" value="LRR"/>
    <property type="match status" value="13"/>
</dbReference>
<dbReference type="InterPro" id="IPR050836">
    <property type="entry name" value="SDS22/Internalin_LRR"/>
</dbReference>
<feature type="domain" description="U2A'/phosphoprotein 32 family A C-terminal" evidence="3">
    <location>
        <begin position="773"/>
        <end position="791"/>
    </location>
</feature>
<dbReference type="SUPFAM" id="SSF52075">
    <property type="entry name" value="Outer arm dynein light chain 1"/>
    <property type="match status" value="3"/>
</dbReference>
<dbReference type="SMART" id="SM00365">
    <property type="entry name" value="LRR_SD22"/>
    <property type="match status" value="14"/>
</dbReference>
<evidence type="ECO:0000313" key="4">
    <source>
        <dbReference type="EMBL" id="OMJ96240.1"/>
    </source>
</evidence>
<keyword evidence="2" id="KW-0677">Repeat</keyword>
<dbReference type="Pfam" id="PF14580">
    <property type="entry name" value="LRR_9"/>
    <property type="match status" value="4"/>
</dbReference>